<evidence type="ECO:0000256" key="3">
    <source>
        <dbReference type="ARBA" id="ARBA00022737"/>
    </source>
</evidence>
<evidence type="ECO:0000256" key="7">
    <source>
        <dbReference type="ARBA" id="ARBA00023163"/>
    </source>
</evidence>
<keyword evidence="13" id="KW-1185">Reference proteome</keyword>
<feature type="region of interest" description="Disordered" evidence="10">
    <location>
        <begin position="1"/>
        <end position="27"/>
    </location>
</feature>
<dbReference type="FunFam" id="3.30.160.60:FF:000446">
    <property type="entry name" value="Zinc finger protein"/>
    <property type="match status" value="1"/>
</dbReference>
<comment type="caution">
    <text evidence="12">The sequence shown here is derived from an EMBL/GenBank/DDBJ whole genome shotgun (WGS) entry which is preliminary data.</text>
</comment>
<protein>
    <recommendedName>
        <fullName evidence="11">C2H2-type domain-containing protein</fullName>
    </recommendedName>
</protein>
<feature type="domain" description="C2H2-type" evidence="11">
    <location>
        <begin position="577"/>
        <end position="604"/>
    </location>
</feature>
<dbReference type="SMART" id="SM00355">
    <property type="entry name" value="ZnF_C2H2"/>
    <property type="match status" value="4"/>
</dbReference>
<organism evidence="12 13">
    <name type="scientific">Sinanodonta woodiana</name>
    <name type="common">Chinese pond mussel</name>
    <name type="synonym">Anodonta woodiana</name>
    <dbReference type="NCBI Taxonomy" id="1069815"/>
    <lineage>
        <taxon>Eukaryota</taxon>
        <taxon>Metazoa</taxon>
        <taxon>Spiralia</taxon>
        <taxon>Lophotrochozoa</taxon>
        <taxon>Mollusca</taxon>
        <taxon>Bivalvia</taxon>
        <taxon>Autobranchia</taxon>
        <taxon>Heteroconchia</taxon>
        <taxon>Palaeoheterodonta</taxon>
        <taxon>Unionida</taxon>
        <taxon>Unionoidea</taxon>
        <taxon>Unionidae</taxon>
        <taxon>Unioninae</taxon>
        <taxon>Sinanodonta</taxon>
    </lineage>
</organism>
<feature type="domain" description="C2H2-type" evidence="11">
    <location>
        <begin position="633"/>
        <end position="655"/>
    </location>
</feature>
<evidence type="ECO:0000313" key="13">
    <source>
        <dbReference type="Proteomes" id="UP001634394"/>
    </source>
</evidence>
<dbReference type="InterPro" id="IPR050331">
    <property type="entry name" value="Zinc_finger"/>
</dbReference>
<keyword evidence="4 9" id="KW-0863">Zinc-finger</keyword>
<feature type="compositionally biased region" description="Polar residues" evidence="10">
    <location>
        <begin position="415"/>
        <end position="430"/>
    </location>
</feature>
<dbReference type="EMBL" id="JBJQND010000002">
    <property type="protein sequence ID" value="KAL3887261.1"/>
    <property type="molecule type" value="Genomic_DNA"/>
</dbReference>
<evidence type="ECO:0000256" key="8">
    <source>
        <dbReference type="ARBA" id="ARBA00023242"/>
    </source>
</evidence>
<evidence type="ECO:0000256" key="4">
    <source>
        <dbReference type="ARBA" id="ARBA00022771"/>
    </source>
</evidence>
<evidence type="ECO:0000256" key="10">
    <source>
        <dbReference type="SAM" id="MobiDB-lite"/>
    </source>
</evidence>
<keyword evidence="5" id="KW-0862">Zinc</keyword>
<accession>A0ABD3XNR1</accession>
<evidence type="ECO:0000256" key="9">
    <source>
        <dbReference type="PROSITE-ProRule" id="PRU00042"/>
    </source>
</evidence>
<dbReference type="InterPro" id="IPR013087">
    <property type="entry name" value="Znf_C2H2_type"/>
</dbReference>
<comment type="subcellular location">
    <subcellularLocation>
        <location evidence="1">Nucleus</location>
    </subcellularLocation>
</comment>
<name>A0ABD3XNR1_SINWO</name>
<evidence type="ECO:0000256" key="1">
    <source>
        <dbReference type="ARBA" id="ARBA00004123"/>
    </source>
</evidence>
<keyword evidence="6" id="KW-0805">Transcription regulation</keyword>
<gene>
    <name evidence="12" type="ORF">ACJMK2_027205</name>
</gene>
<dbReference type="Pfam" id="PF00096">
    <property type="entry name" value="zf-C2H2"/>
    <property type="match status" value="2"/>
</dbReference>
<dbReference type="Gene3D" id="3.30.160.60">
    <property type="entry name" value="Classic Zinc Finger"/>
    <property type="match status" value="2"/>
</dbReference>
<keyword evidence="8" id="KW-0539">Nucleus</keyword>
<dbReference type="InterPro" id="IPR036236">
    <property type="entry name" value="Znf_C2H2_sf"/>
</dbReference>
<reference evidence="12 13" key="1">
    <citation type="submission" date="2024-11" db="EMBL/GenBank/DDBJ databases">
        <title>Chromosome-level genome assembly of the freshwater bivalve Anodonta woodiana.</title>
        <authorList>
            <person name="Chen X."/>
        </authorList>
    </citation>
    <scope>NUCLEOTIDE SEQUENCE [LARGE SCALE GENOMIC DNA]</scope>
    <source>
        <strain evidence="12">MN2024</strain>
        <tissue evidence="12">Gills</tissue>
    </source>
</reference>
<dbReference type="PROSITE" id="PS00028">
    <property type="entry name" value="ZINC_FINGER_C2H2_1"/>
    <property type="match status" value="4"/>
</dbReference>
<keyword evidence="2" id="KW-0479">Metal-binding</keyword>
<dbReference type="PANTHER" id="PTHR16515">
    <property type="entry name" value="PR DOMAIN ZINC FINGER PROTEIN"/>
    <property type="match status" value="1"/>
</dbReference>
<proteinExistence type="predicted"/>
<evidence type="ECO:0000256" key="5">
    <source>
        <dbReference type="ARBA" id="ARBA00022833"/>
    </source>
</evidence>
<evidence type="ECO:0000256" key="2">
    <source>
        <dbReference type="ARBA" id="ARBA00022723"/>
    </source>
</evidence>
<feature type="compositionally biased region" description="Basic and acidic residues" evidence="10">
    <location>
        <begin position="1"/>
        <end position="13"/>
    </location>
</feature>
<dbReference type="PANTHER" id="PTHR16515:SF49">
    <property type="entry name" value="GASTRULA ZINC FINGER PROTEIN XLCGF49.1-LIKE-RELATED"/>
    <property type="match status" value="1"/>
</dbReference>
<feature type="compositionally biased region" description="Polar residues" evidence="10">
    <location>
        <begin position="225"/>
        <end position="241"/>
    </location>
</feature>
<dbReference type="Proteomes" id="UP001634394">
    <property type="component" value="Unassembled WGS sequence"/>
</dbReference>
<sequence length="667" mass="75411">MYLRKMEPHEHLSRSSQRQASKRPDPEEMIDRLKKLFRKQMRDLITELEVLGDQTIVLVTNVYDNTFDHFGSSTGEKFLSTEFGGRGLEYKFRGYCMDHHVCYTCDVTFHTHKDAIEHENKHHKDMYLGVPRNILHPSGANIGYQQERKTSALEDNDNSSFIETGSHMDTDSQDLSEMQSHAETETNTINMVERLSTPDPREFSPYINRKSTPSDIVDLHISSTAENLGQGNNGTKMGNQSDSREGSTVDVTSLSYSPVNRVKDMVNTETYDEHDDSTDSIEYKGIMYRCTNSYSLSCSSDRNRTLSPSGKQIKSGFKLPHVEQVHTTNELVMKQCRDGYTYAVEQNNKNVTQKDKLLDLPEMSKDEDSAHVYAGYYHENDTTDVLQCKDDQSKQEIMNQASLQLSGKQKHKGTSLRSNSPMQDPVQSVIKTEPEDSPSNSLSHVTTSMSHATSLSQLEHMIHTAGNLSMLDLRNLGGDLHTSLSSLQTGFDEHGFVSNLDNPGDNIHTGLRSLYHIPGQVSSSLSVPCLLQPNSTDGSGLSHSSAKSGSLQKHRNLKSSTFVDKYLNPRQAGSAHYQCEFCGKSFVMRSLYKFHKKTHIEVRPYVCELCKKPFKDKETLKRHSRIHSGEKPYMCNICGQSFNHTGTLSNHRRRHKLRDGKQASFLQ</sequence>
<dbReference type="PROSITE" id="PS50157">
    <property type="entry name" value="ZINC_FINGER_C2H2_2"/>
    <property type="match status" value="3"/>
</dbReference>
<evidence type="ECO:0000259" key="11">
    <source>
        <dbReference type="PROSITE" id="PS50157"/>
    </source>
</evidence>
<evidence type="ECO:0000313" key="12">
    <source>
        <dbReference type="EMBL" id="KAL3887261.1"/>
    </source>
</evidence>
<dbReference type="AlphaFoldDB" id="A0ABD3XNR1"/>
<feature type="region of interest" description="Disordered" evidence="10">
    <location>
        <begin position="402"/>
        <end position="445"/>
    </location>
</feature>
<feature type="domain" description="C2H2-type" evidence="11">
    <location>
        <begin position="605"/>
        <end position="632"/>
    </location>
</feature>
<feature type="region of interest" description="Disordered" evidence="10">
    <location>
        <begin position="225"/>
        <end position="250"/>
    </location>
</feature>
<keyword evidence="7" id="KW-0804">Transcription</keyword>
<evidence type="ECO:0000256" key="6">
    <source>
        <dbReference type="ARBA" id="ARBA00023015"/>
    </source>
</evidence>
<dbReference type="GO" id="GO:0005634">
    <property type="term" value="C:nucleus"/>
    <property type="evidence" value="ECO:0007669"/>
    <property type="project" value="UniProtKB-SubCell"/>
</dbReference>
<dbReference type="FunFam" id="3.30.160.60:FF:001949">
    <property type="entry name" value="zinc finger protein 62 homolog isoform X2"/>
    <property type="match status" value="1"/>
</dbReference>
<keyword evidence="3" id="KW-0677">Repeat</keyword>
<dbReference type="SUPFAM" id="SSF57667">
    <property type="entry name" value="beta-beta-alpha zinc fingers"/>
    <property type="match status" value="2"/>
</dbReference>
<dbReference type="GO" id="GO:0008270">
    <property type="term" value="F:zinc ion binding"/>
    <property type="evidence" value="ECO:0007669"/>
    <property type="project" value="UniProtKB-KW"/>
</dbReference>
<feature type="region of interest" description="Disordered" evidence="10">
    <location>
        <begin position="648"/>
        <end position="667"/>
    </location>
</feature>